<sequence>NPFDVTGARSAGLGGFWVDRAGSGWKDQLPMHQFRAGLLRIVTSLEKIATIVKGQALG</sequence>
<dbReference type="Proteomes" id="UP000015241">
    <property type="component" value="Unassembled WGS sequence"/>
</dbReference>
<dbReference type="STRING" id="743788.S8E801"/>
<proteinExistence type="predicted"/>
<name>S8E801_FOMSC</name>
<evidence type="ECO:0008006" key="3">
    <source>
        <dbReference type="Google" id="ProtNLM"/>
    </source>
</evidence>
<gene>
    <name evidence="1" type="ORF">FOMPIDRAFT_39921</name>
</gene>
<dbReference type="OrthoDB" id="3256520at2759"/>
<organism evidence="1 2">
    <name type="scientific">Fomitopsis schrenkii</name>
    <name type="common">Brown rot fungus</name>
    <dbReference type="NCBI Taxonomy" id="2126942"/>
    <lineage>
        <taxon>Eukaryota</taxon>
        <taxon>Fungi</taxon>
        <taxon>Dikarya</taxon>
        <taxon>Basidiomycota</taxon>
        <taxon>Agaricomycotina</taxon>
        <taxon>Agaricomycetes</taxon>
        <taxon>Polyporales</taxon>
        <taxon>Fomitopsis</taxon>
    </lineage>
</organism>
<reference evidence="1 2" key="1">
    <citation type="journal article" date="2012" name="Science">
        <title>The Paleozoic origin of enzymatic lignin decomposition reconstructed from 31 fungal genomes.</title>
        <authorList>
            <person name="Floudas D."/>
            <person name="Binder M."/>
            <person name="Riley R."/>
            <person name="Barry K."/>
            <person name="Blanchette R.A."/>
            <person name="Henrissat B."/>
            <person name="Martinez A.T."/>
            <person name="Otillar R."/>
            <person name="Spatafora J.W."/>
            <person name="Yadav J.S."/>
            <person name="Aerts A."/>
            <person name="Benoit I."/>
            <person name="Boyd A."/>
            <person name="Carlson A."/>
            <person name="Copeland A."/>
            <person name="Coutinho P.M."/>
            <person name="de Vries R.P."/>
            <person name="Ferreira P."/>
            <person name="Findley K."/>
            <person name="Foster B."/>
            <person name="Gaskell J."/>
            <person name="Glotzer D."/>
            <person name="Gorecki P."/>
            <person name="Heitman J."/>
            <person name="Hesse C."/>
            <person name="Hori C."/>
            <person name="Igarashi K."/>
            <person name="Jurgens J.A."/>
            <person name="Kallen N."/>
            <person name="Kersten P."/>
            <person name="Kohler A."/>
            <person name="Kuees U."/>
            <person name="Kumar T.K.A."/>
            <person name="Kuo A."/>
            <person name="LaButti K."/>
            <person name="Larrondo L.F."/>
            <person name="Lindquist E."/>
            <person name="Ling A."/>
            <person name="Lombard V."/>
            <person name="Lucas S."/>
            <person name="Lundell T."/>
            <person name="Martin R."/>
            <person name="McLaughlin D.J."/>
            <person name="Morgenstern I."/>
            <person name="Morin E."/>
            <person name="Murat C."/>
            <person name="Nagy L.G."/>
            <person name="Nolan M."/>
            <person name="Ohm R.A."/>
            <person name="Patyshakuliyeva A."/>
            <person name="Rokas A."/>
            <person name="Ruiz-Duenas F.J."/>
            <person name="Sabat G."/>
            <person name="Salamov A."/>
            <person name="Samejima M."/>
            <person name="Schmutz J."/>
            <person name="Slot J.C."/>
            <person name="St John F."/>
            <person name="Stenlid J."/>
            <person name="Sun H."/>
            <person name="Sun S."/>
            <person name="Syed K."/>
            <person name="Tsang A."/>
            <person name="Wiebenga A."/>
            <person name="Young D."/>
            <person name="Pisabarro A."/>
            <person name="Eastwood D.C."/>
            <person name="Martin F."/>
            <person name="Cullen D."/>
            <person name="Grigoriev I.V."/>
            <person name="Hibbett D.S."/>
        </authorList>
    </citation>
    <scope>NUCLEOTIDE SEQUENCE</scope>
    <source>
        <strain evidence="2">FP-58527</strain>
    </source>
</reference>
<dbReference type="HOGENOM" id="CLU_2984476_0_0_1"/>
<feature type="non-terminal residue" evidence="1">
    <location>
        <position position="1"/>
    </location>
</feature>
<dbReference type="EMBL" id="KE504156">
    <property type="protein sequence ID" value="EPS99483.1"/>
    <property type="molecule type" value="Genomic_DNA"/>
</dbReference>
<evidence type="ECO:0000313" key="1">
    <source>
        <dbReference type="EMBL" id="EPS99483.1"/>
    </source>
</evidence>
<dbReference type="AlphaFoldDB" id="S8E801"/>
<evidence type="ECO:0000313" key="2">
    <source>
        <dbReference type="Proteomes" id="UP000015241"/>
    </source>
</evidence>
<accession>S8E801</accession>
<dbReference type="Gene3D" id="3.40.50.1000">
    <property type="entry name" value="HAD superfamily/HAD-like"/>
    <property type="match status" value="1"/>
</dbReference>
<dbReference type="InParanoid" id="S8E801"/>
<protein>
    <recommendedName>
        <fullName evidence="3">HAD family hydrolase</fullName>
    </recommendedName>
</protein>
<keyword evidence="2" id="KW-1185">Reference proteome</keyword>
<dbReference type="InterPro" id="IPR023214">
    <property type="entry name" value="HAD_sf"/>
</dbReference>